<dbReference type="PROSITE" id="PS51898">
    <property type="entry name" value="TYR_RECOMBINASE"/>
    <property type="match status" value="1"/>
</dbReference>
<proteinExistence type="predicted"/>
<protein>
    <recommendedName>
        <fullName evidence="2">Tyr recombinase domain-containing protein</fullName>
    </recommendedName>
</protein>
<comment type="caution">
    <text evidence="3">The sequence shown here is derived from an EMBL/GenBank/DDBJ whole genome shotgun (WGS) entry which is preliminary data.</text>
</comment>
<name>A0ABR7LZX1_9ACTN</name>
<evidence type="ECO:0000256" key="1">
    <source>
        <dbReference type="ARBA" id="ARBA00023172"/>
    </source>
</evidence>
<reference evidence="3 4" key="1">
    <citation type="submission" date="2020-06" db="EMBL/GenBank/DDBJ databases">
        <title>Actinomadura xiongansis sp. nov., isolated from soil of Baiyangdian.</title>
        <authorList>
            <person name="Zhang X."/>
        </authorList>
    </citation>
    <scope>NUCLEOTIDE SEQUENCE [LARGE SCALE GENOMIC DNA]</scope>
    <source>
        <strain evidence="3 4">HBUM206468</strain>
    </source>
</reference>
<evidence type="ECO:0000313" key="3">
    <source>
        <dbReference type="EMBL" id="MBC6469918.1"/>
    </source>
</evidence>
<keyword evidence="4" id="KW-1185">Reference proteome</keyword>
<dbReference type="SUPFAM" id="SSF56349">
    <property type="entry name" value="DNA breaking-rejoining enzymes"/>
    <property type="match status" value="1"/>
</dbReference>
<sequence length="66" mass="7144">MTGIRRGELLALRWRDIDLDAATICIRRSVGLVRVKGQGAEIKEGDTKTSKPRVAGTRLGLGALRA</sequence>
<evidence type="ECO:0000313" key="4">
    <source>
        <dbReference type="Proteomes" id="UP000805614"/>
    </source>
</evidence>
<dbReference type="RefSeq" id="WP_187246966.1">
    <property type="nucleotide sequence ID" value="NZ_BAAAOK010000004.1"/>
</dbReference>
<dbReference type="EMBL" id="JABVEC010000033">
    <property type="protein sequence ID" value="MBC6469918.1"/>
    <property type="molecule type" value="Genomic_DNA"/>
</dbReference>
<gene>
    <name evidence="3" type="ORF">HKK74_31160</name>
</gene>
<dbReference type="Proteomes" id="UP000805614">
    <property type="component" value="Unassembled WGS sequence"/>
</dbReference>
<organism evidence="3 4">
    <name type="scientific">Actinomadura alba</name>
    <dbReference type="NCBI Taxonomy" id="406431"/>
    <lineage>
        <taxon>Bacteria</taxon>
        <taxon>Bacillati</taxon>
        <taxon>Actinomycetota</taxon>
        <taxon>Actinomycetes</taxon>
        <taxon>Streptosporangiales</taxon>
        <taxon>Thermomonosporaceae</taxon>
        <taxon>Actinomadura</taxon>
    </lineage>
</organism>
<dbReference type="InterPro" id="IPR002104">
    <property type="entry name" value="Integrase_catalytic"/>
</dbReference>
<dbReference type="Gene3D" id="1.10.443.10">
    <property type="entry name" value="Intergrase catalytic core"/>
    <property type="match status" value="1"/>
</dbReference>
<evidence type="ECO:0000259" key="2">
    <source>
        <dbReference type="PROSITE" id="PS51898"/>
    </source>
</evidence>
<feature type="domain" description="Tyr recombinase" evidence="2">
    <location>
        <begin position="1"/>
        <end position="66"/>
    </location>
</feature>
<accession>A0ABR7LZX1</accession>
<keyword evidence="1" id="KW-0233">DNA recombination</keyword>
<dbReference type="InterPro" id="IPR013762">
    <property type="entry name" value="Integrase-like_cat_sf"/>
</dbReference>
<dbReference type="InterPro" id="IPR011010">
    <property type="entry name" value="DNA_brk_join_enz"/>
</dbReference>